<dbReference type="PANTHER" id="PTHR28235:SF1">
    <property type="entry name" value="SMALL RIBOSOMAL SUBUNIT PROTEIN MS41"/>
    <property type="match status" value="1"/>
</dbReference>
<sequence length="254" mass="28319">MALKRPSILLNMPNPARIYTCLQCRSMHRLNAPVMTIPKPTPFVPDAQTFLTLIGRNMSQHAAKFPTWDALFTLTSDQLRESGVEPARARKYLLWWRERYRNGIMGIGGDLKNVKDGIAELRIVEVPSTRPMDQAATLTKSAAMRKVIMNVEPTVALPVDPAAAPVEGKEAPVAVNLTEYDLAKATEAKGFRIIQGSTIGGTGIEAVKGYQGVAMLKIQDGLWEQRRGHKVDGGERRKAEVRYKRRAQERKNSR</sequence>
<dbReference type="AlphaFoldDB" id="A0AAQ3R9R7"/>
<evidence type="ECO:0000256" key="3">
    <source>
        <dbReference type="ARBA" id="ARBA00023128"/>
    </source>
</evidence>
<dbReference type="GO" id="GO:0005739">
    <property type="term" value="C:mitochondrion"/>
    <property type="evidence" value="ECO:0007669"/>
    <property type="project" value="UniProtKB-SubCell"/>
</dbReference>
<dbReference type="Proteomes" id="UP001303373">
    <property type="component" value="Chromosome 5"/>
</dbReference>
<dbReference type="InterPro" id="IPR019083">
    <property type="entry name" value="SAM_Ribosomal_mS41"/>
</dbReference>
<evidence type="ECO:0000256" key="5">
    <source>
        <dbReference type="SAM" id="MobiDB-lite"/>
    </source>
</evidence>
<dbReference type="EMBL" id="CP138584">
    <property type="protein sequence ID" value="WPH01021.1"/>
    <property type="molecule type" value="Genomic_DNA"/>
</dbReference>
<proteinExistence type="inferred from homology"/>
<dbReference type="Pfam" id="PF09597">
    <property type="entry name" value="SAM_Ribosomal_mS41"/>
    <property type="match status" value="1"/>
</dbReference>
<comment type="similarity">
    <text evidence="2">Belongs to the mitochondrion-specific ribosomal protein mS41 family.</text>
</comment>
<feature type="domain" description="Small ribosomal subunit protein mS41 SAM" evidence="6">
    <location>
        <begin position="47"/>
        <end position="103"/>
    </location>
</feature>
<keyword evidence="3" id="KW-0496">Mitochondrion</keyword>
<dbReference type="SMART" id="SM01238">
    <property type="entry name" value="IGR"/>
    <property type="match status" value="1"/>
</dbReference>
<feature type="compositionally biased region" description="Basic and acidic residues" evidence="5">
    <location>
        <begin position="228"/>
        <end position="242"/>
    </location>
</feature>
<protein>
    <recommendedName>
        <fullName evidence="4">Small ribosomal subunit protein mS41</fullName>
    </recommendedName>
</protein>
<organism evidence="7 8">
    <name type="scientific">Acrodontium crateriforme</name>
    <dbReference type="NCBI Taxonomy" id="150365"/>
    <lineage>
        <taxon>Eukaryota</taxon>
        <taxon>Fungi</taxon>
        <taxon>Dikarya</taxon>
        <taxon>Ascomycota</taxon>
        <taxon>Pezizomycotina</taxon>
        <taxon>Dothideomycetes</taxon>
        <taxon>Dothideomycetidae</taxon>
        <taxon>Mycosphaerellales</taxon>
        <taxon>Teratosphaeriaceae</taxon>
        <taxon>Acrodontium</taxon>
    </lineage>
</organism>
<name>A0AAQ3R9R7_9PEZI</name>
<comment type="subcellular location">
    <subcellularLocation>
        <location evidence="1">Mitochondrion</location>
    </subcellularLocation>
</comment>
<evidence type="ECO:0000256" key="1">
    <source>
        <dbReference type="ARBA" id="ARBA00004173"/>
    </source>
</evidence>
<keyword evidence="8" id="KW-1185">Reference proteome</keyword>
<dbReference type="InterPro" id="IPR039603">
    <property type="entry name" value="Ribosomal_mS41"/>
</dbReference>
<evidence type="ECO:0000313" key="8">
    <source>
        <dbReference type="Proteomes" id="UP001303373"/>
    </source>
</evidence>
<dbReference type="PANTHER" id="PTHR28235">
    <property type="entry name" value="PROTEIN FYV4, MITOCHONDRIAL"/>
    <property type="match status" value="1"/>
</dbReference>
<reference evidence="7 8" key="1">
    <citation type="submission" date="2023-11" db="EMBL/GenBank/DDBJ databases">
        <title>An acidophilic fungus is an integral part of prey digestion in a carnivorous sundew plant.</title>
        <authorList>
            <person name="Tsai I.J."/>
        </authorList>
    </citation>
    <scope>NUCLEOTIDE SEQUENCE [LARGE SCALE GENOMIC DNA]</scope>
    <source>
        <strain evidence="7">169a</strain>
    </source>
</reference>
<evidence type="ECO:0000259" key="6">
    <source>
        <dbReference type="SMART" id="SM01238"/>
    </source>
</evidence>
<evidence type="ECO:0000256" key="2">
    <source>
        <dbReference type="ARBA" id="ARBA00010492"/>
    </source>
</evidence>
<accession>A0AAQ3R9R7</accession>
<feature type="region of interest" description="Disordered" evidence="5">
    <location>
        <begin position="228"/>
        <end position="254"/>
    </location>
</feature>
<gene>
    <name evidence="7" type="ORF">R9X50_00385500</name>
</gene>
<evidence type="ECO:0000256" key="4">
    <source>
        <dbReference type="ARBA" id="ARBA00035129"/>
    </source>
</evidence>
<evidence type="ECO:0000313" key="7">
    <source>
        <dbReference type="EMBL" id="WPH01021.1"/>
    </source>
</evidence>